<proteinExistence type="predicted"/>
<feature type="transmembrane region" description="Helical" evidence="2">
    <location>
        <begin position="384"/>
        <end position="410"/>
    </location>
</feature>
<sequence length="423" mass="46927">MVDERTVGDVSTQLPAPFADSTQSDLDSGRLHLSTAFRCLLIAIPFPAVSWLLWSGNLRGSYFQHDDRPRLCDFTPRYCDTLASFPSFVMPTTGAFAIIFLLYLDHFLVVSPTLRPPQAPSTAIQSESEVEHSTGDQASGDRLKKQQYRARVVLRLIVIAWICTALCTFCCIVAMTNATLVLRLDSPFEKARWDNKVIFRTRVVLGYGEALSEAVLAYYVGKTALALSRAKRAIGIGPVVVGEGWRTFWARLSRAGRRIVERCWQQRAVLDKAVVCLVSALALSFVSAIVCLEYEPPECPPLFTLLSCFLTIAFAWPTVLLLHGYSSSNISIGKTHRILISGFLLLLTPVYVLTSSVFIFEYVCALLCPWFPDLPSCSYVRYRSIWPALVMGLAGYAQAWSLGGAAALVWRAGRAVFLEPDTE</sequence>
<evidence type="ECO:0000256" key="1">
    <source>
        <dbReference type="SAM" id="MobiDB-lite"/>
    </source>
</evidence>
<feature type="transmembrane region" description="Helical" evidence="2">
    <location>
        <begin position="83"/>
        <end position="104"/>
    </location>
</feature>
<name>A0A4Y7SG68_COPMI</name>
<dbReference type="OrthoDB" id="3128743at2759"/>
<feature type="compositionally biased region" description="Polar residues" evidence="1">
    <location>
        <begin position="9"/>
        <end position="24"/>
    </location>
</feature>
<dbReference type="AlphaFoldDB" id="A0A4Y7SG68"/>
<feature type="transmembrane region" description="Helical" evidence="2">
    <location>
        <begin position="343"/>
        <end position="372"/>
    </location>
</feature>
<gene>
    <name evidence="3" type="ORF">FA13DRAFT_204098</name>
</gene>
<keyword evidence="2" id="KW-1133">Transmembrane helix</keyword>
<keyword evidence="2" id="KW-0812">Transmembrane</keyword>
<dbReference type="Proteomes" id="UP000298030">
    <property type="component" value="Unassembled WGS sequence"/>
</dbReference>
<feature type="transmembrane region" description="Helical" evidence="2">
    <location>
        <begin position="152"/>
        <end position="177"/>
    </location>
</feature>
<keyword evidence="4" id="KW-1185">Reference proteome</keyword>
<protein>
    <submittedName>
        <fullName evidence="3">Uncharacterized protein</fullName>
    </submittedName>
</protein>
<feature type="transmembrane region" description="Helical" evidence="2">
    <location>
        <begin position="269"/>
        <end position="290"/>
    </location>
</feature>
<evidence type="ECO:0000256" key="2">
    <source>
        <dbReference type="SAM" id="Phobius"/>
    </source>
</evidence>
<reference evidence="3 4" key="1">
    <citation type="journal article" date="2019" name="Nat. Ecol. Evol.">
        <title>Megaphylogeny resolves global patterns of mushroom evolution.</title>
        <authorList>
            <person name="Varga T."/>
            <person name="Krizsan K."/>
            <person name="Foldi C."/>
            <person name="Dima B."/>
            <person name="Sanchez-Garcia M."/>
            <person name="Sanchez-Ramirez S."/>
            <person name="Szollosi G.J."/>
            <person name="Szarkandi J.G."/>
            <person name="Papp V."/>
            <person name="Albert L."/>
            <person name="Andreopoulos W."/>
            <person name="Angelini C."/>
            <person name="Antonin V."/>
            <person name="Barry K.W."/>
            <person name="Bougher N.L."/>
            <person name="Buchanan P."/>
            <person name="Buyck B."/>
            <person name="Bense V."/>
            <person name="Catcheside P."/>
            <person name="Chovatia M."/>
            <person name="Cooper J."/>
            <person name="Damon W."/>
            <person name="Desjardin D."/>
            <person name="Finy P."/>
            <person name="Geml J."/>
            <person name="Haridas S."/>
            <person name="Hughes K."/>
            <person name="Justo A."/>
            <person name="Karasinski D."/>
            <person name="Kautmanova I."/>
            <person name="Kiss B."/>
            <person name="Kocsube S."/>
            <person name="Kotiranta H."/>
            <person name="LaButti K.M."/>
            <person name="Lechner B.E."/>
            <person name="Liimatainen K."/>
            <person name="Lipzen A."/>
            <person name="Lukacs Z."/>
            <person name="Mihaltcheva S."/>
            <person name="Morgado L.N."/>
            <person name="Niskanen T."/>
            <person name="Noordeloos M.E."/>
            <person name="Ohm R.A."/>
            <person name="Ortiz-Santana B."/>
            <person name="Ovrebo C."/>
            <person name="Racz N."/>
            <person name="Riley R."/>
            <person name="Savchenko A."/>
            <person name="Shiryaev A."/>
            <person name="Soop K."/>
            <person name="Spirin V."/>
            <person name="Szebenyi C."/>
            <person name="Tomsovsky M."/>
            <person name="Tulloss R.E."/>
            <person name="Uehling J."/>
            <person name="Grigoriev I.V."/>
            <person name="Vagvolgyi C."/>
            <person name="Papp T."/>
            <person name="Martin F.M."/>
            <person name="Miettinen O."/>
            <person name="Hibbett D.S."/>
            <person name="Nagy L.G."/>
        </authorList>
    </citation>
    <scope>NUCLEOTIDE SEQUENCE [LARGE SCALE GENOMIC DNA]</scope>
    <source>
        <strain evidence="3 4">FP101781</strain>
    </source>
</reference>
<feature type="compositionally biased region" description="Basic and acidic residues" evidence="1">
    <location>
        <begin position="129"/>
        <end position="138"/>
    </location>
</feature>
<evidence type="ECO:0000313" key="4">
    <source>
        <dbReference type="Proteomes" id="UP000298030"/>
    </source>
</evidence>
<feature type="transmembrane region" description="Helical" evidence="2">
    <location>
        <begin position="302"/>
        <end position="322"/>
    </location>
</feature>
<dbReference type="EMBL" id="QPFP01000134">
    <property type="protein sequence ID" value="TEB20669.1"/>
    <property type="molecule type" value="Genomic_DNA"/>
</dbReference>
<feature type="region of interest" description="Disordered" evidence="1">
    <location>
        <begin position="1"/>
        <end position="24"/>
    </location>
</feature>
<comment type="caution">
    <text evidence="3">The sequence shown here is derived from an EMBL/GenBank/DDBJ whole genome shotgun (WGS) entry which is preliminary data.</text>
</comment>
<feature type="region of interest" description="Disordered" evidence="1">
    <location>
        <begin position="119"/>
        <end position="138"/>
    </location>
</feature>
<accession>A0A4Y7SG68</accession>
<evidence type="ECO:0000313" key="3">
    <source>
        <dbReference type="EMBL" id="TEB20669.1"/>
    </source>
</evidence>
<feature type="transmembrane region" description="Helical" evidence="2">
    <location>
        <begin position="35"/>
        <end position="54"/>
    </location>
</feature>
<organism evidence="3 4">
    <name type="scientific">Coprinellus micaceus</name>
    <name type="common">Glistening ink-cap mushroom</name>
    <name type="synonym">Coprinus micaceus</name>
    <dbReference type="NCBI Taxonomy" id="71717"/>
    <lineage>
        <taxon>Eukaryota</taxon>
        <taxon>Fungi</taxon>
        <taxon>Dikarya</taxon>
        <taxon>Basidiomycota</taxon>
        <taxon>Agaricomycotina</taxon>
        <taxon>Agaricomycetes</taxon>
        <taxon>Agaricomycetidae</taxon>
        <taxon>Agaricales</taxon>
        <taxon>Agaricineae</taxon>
        <taxon>Psathyrellaceae</taxon>
        <taxon>Coprinellus</taxon>
    </lineage>
</organism>
<keyword evidence="2" id="KW-0472">Membrane</keyword>